<evidence type="ECO:0008006" key="3">
    <source>
        <dbReference type="Google" id="ProtNLM"/>
    </source>
</evidence>
<dbReference type="Gene3D" id="3.30.2000.30">
    <property type="match status" value="1"/>
</dbReference>
<protein>
    <recommendedName>
        <fullName evidence="3">DUF3168 domain-containing protein</fullName>
    </recommendedName>
</protein>
<reference evidence="1 2" key="1">
    <citation type="submission" date="2016-10" db="EMBL/GenBank/DDBJ databases">
        <authorList>
            <person name="de Groot N.N."/>
        </authorList>
    </citation>
    <scope>NUCLEOTIDE SEQUENCE [LARGE SCALE GENOMIC DNA]</scope>
    <source>
        <strain evidence="1 2">CGMCC 1.8925</strain>
    </source>
</reference>
<accession>A0A1G5BEE2</accession>
<sequence length="127" mass="14015">MRAGRALRRAIIARIEVEVPDLENRVSDQAVAATPYPYCTLGPSNWTRQDADCIDGRIWSLQVDIWHSKAAKGAVEDLVDDVAAALEEWEVDGFAMHPFRVTLAQTLEDPSGDLHGVVQIEAMVEDA</sequence>
<dbReference type="STRING" id="336292.SAMN05660710_00110"/>
<dbReference type="Proteomes" id="UP000199502">
    <property type="component" value="Unassembled WGS sequence"/>
</dbReference>
<dbReference type="AlphaFoldDB" id="A0A1G5BEE2"/>
<evidence type="ECO:0000313" key="2">
    <source>
        <dbReference type="Proteomes" id="UP000199502"/>
    </source>
</evidence>
<evidence type="ECO:0000313" key="1">
    <source>
        <dbReference type="EMBL" id="SCX88497.1"/>
    </source>
</evidence>
<proteinExistence type="predicted"/>
<dbReference type="Pfam" id="PF11367">
    <property type="entry name" value="Tail_completion_gp17"/>
    <property type="match status" value="1"/>
</dbReference>
<dbReference type="InterPro" id="IPR021508">
    <property type="entry name" value="Gp17-like"/>
</dbReference>
<gene>
    <name evidence="1" type="ORF">SAMN05660710_00110</name>
</gene>
<organism evidence="1 2">
    <name type="scientific">Paracoccus tibetensis</name>
    <dbReference type="NCBI Taxonomy" id="336292"/>
    <lineage>
        <taxon>Bacteria</taxon>
        <taxon>Pseudomonadati</taxon>
        <taxon>Pseudomonadota</taxon>
        <taxon>Alphaproteobacteria</taxon>
        <taxon>Rhodobacterales</taxon>
        <taxon>Paracoccaceae</taxon>
        <taxon>Paracoccus</taxon>
    </lineage>
</organism>
<dbReference type="InterPro" id="IPR053745">
    <property type="entry name" value="Viral_Tail_Comp_sf"/>
</dbReference>
<keyword evidence="2" id="KW-1185">Reference proteome</keyword>
<dbReference type="RefSeq" id="WP_090739577.1">
    <property type="nucleotide sequence ID" value="NZ_FMVT01000001.1"/>
</dbReference>
<dbReference type="EMBL" id="FMVT01000001">
    <property type="protein sequence ID" value="SCX88497.1"/>
    <property type="molecule type" value="Genomic_DNA"/>
</dbReference>
<dbReference type="OrthoDB" id="7630456at2"/>
<name>A0A1G5BEE2_9RHOB</name>